<dbReference type="InterPro" id="IPR018060">
    <property type="entry name" value="HTH_AraC"/>
</dbReference>
<dbReference type="Gene3D" id="3.40.50.880">
    <property type="match status" value="1"/>
</dbReference>
<dbReference type="InterPro" id="IPR009057">
    <property type="entry name" value="Homeodomain-like_sf"/>
</dbReference>
<dbReference type="GO" id="GO:0043565">
    <property type="term" value="F:sequence-specific DNA binding"/>
    <property type="evidence" value="ECO:0007669"/>
    <property type="project" value="InterPro"/>
</dbReference>
<dbReference type="PROSITE" id="PS01124">
    <property type="entry name" value="HTH_ARAC_FAMILY_2"/>
    <property type="match status" value="1"/>
</dbReference>
<sequence>MTISAKLIVIQEVLSWEESFEMPAKSIQFITYPEVSLLDLAGPLDVFMAANHFAHPDHPPYSFSILALSPTTEILSNLSLNAEVLAAHTSPAHTLIVPGGPGIHAFCEHPKFFTHFVSHAEKSKRLVSVCTGIFALATAGKLKGRSVTTHWSAYDKLEHDFPSVSVKRGPIFINDGDLWTSAGVTSGIDLALAMVEVDLGHSAALEVARHLVVFLKRPGDQNQFSSSLTLQSKSSQFSDLHAWLNNNLSGDLSVSTLASFMNMSDRTFARKYSESTGSTPSKMVEQLRLEAVRHLLATSSTPLKTVASKCGFRNESTLIRSFIKNYSVTPGEYRARFKSSPTTKN</sequence>
<dbReference type="RefSeq" id="WP_262372769.1">
    <property type="nucleotide sequence ID" value="NZ_CP165623.1"/>
</dbReference>
<dbReference type="PANTHER" id="PTHR43130">
    <property type="entry name" value="ARAC-FAMILY TRANSCRIPTIONAL REGULATOR"/>
    <property type="match status" value="1"/>
</dbReference>
<evidence type="ECO:0000256" key="3">
    <source>
        <dbReference type="ARBA" id="ARBA00023163"/>
    </source>
</evidence>
<dbReference type="InterPro" id="IPR029062">
    <property type="entry name" value="Class_I_gatase-like"/>
</dbReference>
<dbReference type="SUPFAM" id="SSF52317">
    <property type="entry name" value="Class I glutamine amidotransferase-like"/>
    <property type="match status" value="1"/>
</dbReference>
<reference evidence="5" key="1">
    <citation type="submission" date="2024-07" db="EMBL/GenBank/DDBJ databases">
        <authorList>
            <person name="Biller S.J."/>
        </authorList>
    </citation>
    <scope>NUCLEOTIDE SEQUENCE</scope>
    <source>
        <strain evidence="5">WC2401</strain>
    </source>
</reference>
<dbReference type="CDD" id="cd03137">
    <property type="entry name" value="GATase1_AraC_1"/>
    <property type="match status" value="1"/>
</dbReference>
<dbReference type="PROSITE" id="PS00041">
    <property type="entry name" value="HTH_ARAC_FAMILY_1"/>
    <property type="match status" value="1"/>
</dbReference>
<evidence type="ECO:0000259" key="4">
    <source>
        <dbReference type="PROSITE" id="PS01124"/>
    </source>
</evidence>
<protein>
    <submittedName>
        <fullName evidence="5">GlxA family transcriptional regulator</fullName>
    </submittedName>
</protein>
<name>A0AB39WST2_9PSED</name>
<dbReference type="Pfam" id="PF01965">
    <property type="entry name" value="DJ-1_PfpI"/>
    <property type="match status" value="1"/>
</dbReference>
<dbReference type="Gene3D" id="1.10.10.60">
    <property type="entry name" value="Homeodomain-like"/>
    <property type="match status" value="1"/>
</dbReference>
<dbReference type="SUPFAM" id="SSF46689">
    <property type="entry name" value="Homeodomain-like"/>
    <property type="match status" value="2"/>
</dbReference>
<dbReference type="AlphaFoldDB" id="A0AB39WST2"/>
<evidence type="ECO:0000313" key="5">
    <source>
        <dbReference type="EMBL" id="XDV04454.1"/>
    </source>
</evidence>
<evidence type="ECO:0000256" key="2">
    <source>
        <dbReference type="ARBA" id="ARBA00023125"/>
    </source>
</evidence>
<dbReference type="EMBL" id="CP165623">
    <property type="protein sequence ID" value="XDV04454.1"/>
    <property type="molecule type" value="Genomic_DNA"/>
</dbReference>
<dbReference type="GO" id="GO:0009893">
    <property type="term" value="P:positive regulation of metabolic process"/>
    <property type="evidence" value="ECO:0007669"/>
    <property type="project" value="UniProtKB-ARBA"/>
</dbReference>
<dbReference type="SMART" id="SM00342">
    <property type="entry name" value="HTH_ARAC"/>
    <property type="match status" value="1"/>
</dbReference>
<dbReference type="Pfam" id="PF12833">
    <property type="entry name" value="HTH_18"/>
    <property type="match status" value="1"/>
</dbReference>
<accession>A0AB39WST2</accession>
<dbReference type="InterPro" id="IPR052158">
    <property type="entry name" value="INH-QAR"/>
</dbReference>
<organism evidence="5">
    <name type="scientific">Pseudomonas sp. WC2401</name>
    <dbReference type="NCBI Taxonomy" id="3234143"/>
    <lineage>
        <taxon>Bacteria</taxon>
        <taxon>Pseudomonadati</taxon>
        <taxon>Pseudomonadota</taxon>
        <taxon>Gammaproteobacteria</taxon>
        <taxon>Pseudomonadales</taxon>
        <taxon>Pseudomonadaceae</taxon>
        <taxon>Pseudomonas</taxon>
    </lineage>
</organism>
<proteinExistence type="predicted"/>
<feature type="domain" description="HTH araC/xylS-type" evidence="4">
    <location>
        <begin position="238"/>
        <end position="336"/>
    </location>
</feature>
<dbReference type="InterPro" id="IPR018062">
    <property type="entry name" value="HTH_AraC-typ_CS"/>
</dbReference>
<gene>
    <name evidence="5" type="ORF">AB3G35_15325</name>
</gene>
<keyword evidence="1" id="KW-0805">Transcription regulation</keyword>
<dbReference type="GO" id="GO:0003700">
    <property type="term" value="F:DNA-binding transcription factor activity"/>
    <property type="evidence" value="ECO:0007669"/>
    <property type="project" value="InterPro"/>
</dbReference>
<dbReference type="InterPro" id="IPR002818">
    <property type="entry name" value="DJ-1/PfpI"/>
</dbReference>
<keyword evidence="3" id="KW-0804">Transcription</keyword>
<keyword evidence="2" id="KW-0238">DNA-binding</keyword>
<evidence type="ECO:0000256" key="1">
    <source>
        <dbReference type="ARBA" id="ARBA00023015"/>
    </source>
</evidence>
<dbReference type="PANTHER" id="PTHR43130:SF3">
    <property type="entry name" value="HTH-TYPE TRANSCRIPTIONAL REGULATOR RV1931C"/>
    <property type="match status" value="1"/>
</dbReference>